<dbReference type="Gene3D" id="3.90.230.10">
    <property type="entry name" value="Creatinase/methionine aminopeptidase superfamily"/>
    <property type="match status" value="1"/>
</dbReference>
<evidence type="ECO:0000256" key="1">
    <source>
        <dbReference type="ARBA" id="ARBA00022438"/>
    </source>
</evidence>
<dbReference type="InterPro" id="IPR036390">
    <property type="entry name" value="WH_DNA-bd_sf"/>
</dbReference>
<dbReference type="PANTHER" id="PTHR45777:SF2">
    <property type="entry name" value="METHIONINE AMINOPEPTIDASE 2"/>
    <property type="match status" value="1"/>
</dbReference>
<dbReference type="InterPro" id="IPR050247">
    <property type="entry name" value="Met_Aminopeptidase_Type2"/>
</dbReference>
<dbReference type="InterPro" id="IPR036388">
    <property type="entry name" value="WH-like_DNA-bd_sf"/>
</dbReference>
<evidence type="ECO:0000256" key="5">
    <source>
        <dbReference type="ARBA" id="ARBA00022801"/>
    </source>
</evidence>
<dbReference type="NCBIfam" id="TIGR00501">
    <property type="entry name" value="met_pdase_II"/>
    <property type="match status" value="1"/>
</dbReference>
<dbReference type="InterPro" id="IPR002468">
    <property type="entry name" value="Pept_M24A_MAP2"/>
</dbReference>
<dbReference type="EMBL" id="LWDP01000017">
    <property type="protein sequence ID" value="ORD94529.1"/>
    <property type="molecule type" value="Genomic_DNA"/>
</dbReference>
<evidence type="ECO:0000313" key="7">
    <source>
        <dbReference type="EMBL" id="ORD94529.1"/>
    </source>
</evidence>
<accession>A0A1Y1S7Y5</accession>
<dbReference type="GO" id="GO:0051604">
    <property type="term" value="P:protein maturation"/>
    <property type="evidence" value="ECO:0007669"/>
    <property type="project" value="EnsemblFungi"/>
</dbReference>
<organism evidence="7 8">
    <name type="scientific">Enterospora canceri</name>
    <dbReference type="NCBI Taxonomy" id="1081671"/>
    <lineage>
        <taxon>Eukaryota</taxon>
        <taxon>Fungi</taxon>
        <taxon>Fungi incertae sedis</taxon>
        <taxon>Microsporidia</taxon>
        <taxon>Enterocytozoonidae</taxon>
        <taxon>Enterospora</taxon>
    </lineage>
</organism>
<dbReference type="InterPro" id="IPR018349">
    <property type="entry name" value="Pept_M24A_MAP2_BS"/>
</dbReference>
<dbReference type="AlphaFoldDB" id="A0A1Y1S7Y5"/>
<keyword evidence="1" id="KW-0031">Aminopeptidase</keyword>
<feature type="domain" description="Peptidase M24" evidence="6">
    <location>
        <begin position="31"/>
        <end position="323"/>
    </location>
</feature>
<dbReference type="GO" id="GO:0046872">
    <property type="term" value="F:metal ion binding"/>
    <property type="evidence" value="ECO:0007669"/>
    <property type="project" value="UniProtKB-KW"/>
</dbReference>
<gene>
    <name evidence="7" type="primary">MAP2</name>
    <name evidence="7" type="ORF">ECANGB1_598</name>
</gene>
<sequence length="335" mass="37489">MLLVNETEEAEIKFVEQINDTGDSVLDDALRAAEAHRRIRYNIQKMLKPGCSLKKVIQYVEESTRTMLKGERNNGIGFPCGISLNHVAAHFSLNPWNPDILLGEKDVLKVDFGTHVNGRIIDSAFTVCYDERYEKLLEASRAATERGIRVAGVDAAVCEIGREISEVMRSFELEEGNKVIQIKPVWNLNGHSIGQYRIHGGVSIPQHNNGDCTRIKEGFIAIETFATTGRGEVSDFGESSHFMLGKESGKKIYSKKNEDVLKMIRKEVGTLPFSHQHLDHFAKDTRTAVQLLAARKFVDPYPPLVDITGCKVAQFEHTVYVTERGKTVVSKGADW</sequence>
<dbReference type="GO" id="GO:0070006">
    <property type="term" value="F:metalloaminopeptidase activity"/>
    <property type="evidence" value="ECO:0007669"/>
    <property type="project" value="EnsemblFungi"/>
</dbReference>
<evidence type="ECO:0000256" key="3">
    <source>
        <dbReference type="ARBA" id="ARBA00022670"/>
    </source>
</evidence>
<evidence type="ECO:0000256" key="4">
    <source>
        <dbReference type="ARBA" id="ARBA00022723"/>
    </source>
</evidence>
<dbReference type="Proteomes" id="UP000192639">
    <property type="component" value="Unassembled WGS sequence"/>
</dbReference>
<keyword evidence="5" id="KW-0378">Hydrolase</keyword>
<dbReference type="Pfam" id="PF00557">
    <property type="entry name" value="Peptidase_M24"/>
    <property type="match status" value="1"/>
</dbReference>
<keyword evidence="4" id="KW-0479">Metal-binding</keyword>
<protein>
    <submittedName>
        <fullName evidence="7">MAP2</fullName>
    </submittedName>
</protein>
<dbReference type="InterPro" id="IPR000994">
    <property type="entry name" value="Pept_M24"/>
</dbReference>
<comment type="caution">
    <text evidence="7">The sequence shown here is derived from an EMBL/GenBank/DDBJ whole genome shotgun (WGS) entry which is preliminary data.</text>
</comment>
<dbReference type="SUPFAM" id="SSF55920">
    <property type="entry name" value="Creatinase/aminopeptidase"/>
    <property type="match status" value="1"/>
</dbReference>
<dbReference type="VEuPathDB" id="MicrosporidiaDB:ECANGB1_598"/>
<dbReference type="OrthoDB" id="7848262at2759"/>
<evidence type="ECO:0000313" key="8">
    <source>
        <dbReference type="Proteomes" id="UP000192639"/>
    </source>
</evidence>
<keyword evidence="2" id="KW-0963">Cytoplasm</keyword>
<dbReference type="PANTHER" id="PTHR45777">
    <property type="entry name" value="METHIONINE AMINOPEPTIDASE 2"/>
    <property type="match status" value="1"/>
</dbReference>
<dbReference type="InterPro" id="IPR036005">
    <property type="entry name" value="Creatinase/aminopeptidase-like"/>
</dbReference>
<name>A0A1Y1S7Y5_9MICR</name>
<reference evidence="7 8" key="1">
    <citation type="journal article" date="2017" name="Environ. Microbiol.">
        <title>Decay of the glycolytic pathway and adaptation to intranuclear parasitism within Enterocytozoonidae microsporidia.</title>
        <authorList>
            <person name="Wiredu Boakye D."/>
            <person name="Jaroenlak P."/>
            <person name="Prachumwat A."/>
            <person name="Williams T.A."/>
            <person name="Bateman K.S."/>
            <person name="Itsathitphaisarn O."/>
            <person name="Sritunyalucksana K."/>
            <person name="Paszkiewicz K.H."/>
            <person name="Moore K.A."/>
            <person name="Stentiford G.D."/>
            <person name="Williams B.A."/>
        </authorList>
    </citation>
    <scope>NUCLEOTIDE SEQUENCE [LARGE SCALE GENOMIC DNA]</scope>
    <source>
        <strain evidence="7 8">GB1</strain>
    </source>
</reference>
<dbReference type="GO" id="GO:0005737">
    <property type="term" value="C:cytoplasm"/>
    <property type="evidence" value="ECO:0007669"/>
    <property type="project" value="TreeGrafter"/>
</dbReference>
<evidence type="ECO:0000259" key="6">
    <source>
        <dbReference type="Pfam" id="PF00557"/>
    </source>
</evidence>
<dbReference type="SUPFAM" id="SSF46785">
    <property type="entry name" value="Winged helix' DNA-binding domain"/>
    <property type="match status" value="1"/>
</dbReference>
<keyword evidence="8" id="KW-1185">Reference proteome</keyword>
<dbReference type="PROSITE" id="PS01202">
    <property type="entry name" value="MAP_2"/>
    <property type="match status" value="1"/>
</dbReference>
<keyword evidence="3" id="KW-0645">Protease</keyword>
<proteinExistence type="predicted"/>
<evidence type="ECO:0000256" key="2">
    <source>
        <dbReference type="ARBA" id="ARBA00022490"/>
    </source>
</evidence>
<dbReference type="GO" id="GO:0006508">
    <property type="term" value="P:proteolysis"/>
    <property type="evidence" value="ECO:0007669"/>
    <property type="project" value="UniProtKB-KW"/>
</dbReference>
<dbReference type="Gene3D" id="1.10.10.10">
    <property type="entry name" value="Winged helix-like DNA-binding domain superfamily/Winged helix DNA-binding domain"/>
    <property type="match status" value="1"/>
</dbReference>